<keyword evidence="2" id="KW-0238">DNA-binding</keyword>
<gene>
    <name evidence="9" type="ORF">H257_04502</name>
</gene>
<dbReference type="PANTHER" id="PTHR12802:SF155">
    <property type="entry name" value="DEUBIQUITINASE MYSM1"/>
    <property type="match status" value="1"/>
</dbReference>
<dbReference type="InterPro" id="IPR017930">
    <property type="entry name" value="Myb_dom"/>
</dbReference>
<feature type="region of interest" description="Disordered" evidence="5">
    <location>
        <begin position="430"/>
        <end position="483"/>
    </location>
</feature>
<dbReference type="Pfam" id="PF00249">
    <property type="entry name" value="Myb_DNA-binding"/>
    <property type="match status" value="1"/>
</dbReference>
<feature type="region of interest" description="Disordered" evidence="5">
    <location>
        <begin position="275"/>
        <end position="322"/>
    </location>
</feature>
<dbReference type="EMBL" id="KI913120">
    <property type="protein sequence ID" value="ETV83914.1"/>
    <property type="molecule type" value="Genomic_DNA"/>
</dbReference>
<feature type="region of interest" description="Disordered" evidence="5">
    <location>
        <begin position="181"/>
        <end position="222"/>
    </location>
</feature>
<dbReference type="InterPro" id="IPR017884">
    <property type="entry name" value="SANT_dom"/>
</dbReference>
<evidence type="ECO:0000259" key="7">
    <source>
        <dbReference type="PROSITE" id="PS51293"/>
    </source>
</evidence>
<dbReference type="InterPro" id="IPR001005">
    <property type="entry name" value="SANT/Myb"/>
</dbReference>
<name>W4GY11_APHAT</name>
<protein>
    <submittedName>
        <fullName evidence="9">Uncharacterized protein</fullName>
    </submittedName>
</protein>
<feature type="region of interest" description="Disordered" evidence="5">
    <location>
        <begin position="568"/>
        <end position="617"/>
    </location>
</feature>
<keyword evidence="3" id="KW-0804">Transcription</keyword>
<feature type="compositionally biased region" description="Low complexity" evidence="5">
    <location>
        <begin position="571"/>
        <end position="583"/>
    </location>
</feature>
<feature type="region of interest" description="Disordered" evidence="5">
    <location>
        <begin position="369"/>
        <end position="393"/>
    </location>
</feature>
<dbReference type="PROSITE" id="PS51293">
    <property type="entry name" value="SANT"/>
    <property type="match status" value="1"/>
</dbReference>
<dbReference type="GeneID" id="20806498"/>
<feature type="region of interest" description="Disordered" evidence="5">
    <location>
        <begin position="102"/>
        <end position="139"/>
    </location>
</feature>
<evidence type="ECO:0000256" key="3">
    <source>
        <dbReference type="ARBA" id="ARBA00023163"/>
    </source>
</evidence>
<feature type="compositionally biased region" description="Polar residues" evidence="5">
    <location>
        <begin position="275"/>
        <end position="300"/>
    </location>
</feature>
<keyword evidence="4" id="KW-0539">Nucleus</keyword>
<dbReference type="AlphaFoldDB" id="W4GY11"/>
<feature type="region of interest" description="Disordered" evidence="5">
    <location>
        <begin position="1"/>
        <end position="24"/>
    </location>
</feature>
<dbReference type="PROSITE" id="PS50090">
    <property type="entry name" value="MYB_LIKE"/>
    <property type="match status" value="1"/>
</dbReference>
<accession>W4GY11</accession>
<dbReference type="GO" id="GO:0003677">
    <property type="term" value="F:DNA binding"/>
    <property type="evidence" value="ECO:0007669"/>
    <property type="project" value="UniProtKB-KW"/>
</dbReference>
<feature type="compositionally biased region" description="Low complexity" evidence="5">
    <location>
        <begin position="311"/>
        <end position="322"/>
    </location>
</feature>
<reference evidence="9" key="1">
    <citation type="submission" date="2013-12" db="EMBL/GenBank/DDBJ databases">
        <title>The Genome Sequence of Aphanomyces astaci APO3.</title>
        <authorList>
            <consortium name="The Broad Institute Genomics Platform"/>
            <person name="Russ C."/>
            <person name="Tyler B."/>
            <person name="van West P."/>
            <person name="Dieguez-Uribeondo J."/>
            <person name="Young S.K."/>
            <person name="Zeng Q."/>
            <person name="Gargeya S."/>
            <person name="Fitzgerald M."/>
            <person name="Abouelleil A."/>
            <person name="Alvarado L."/>
            <person name="Chapman S.B."/>
            <person name="Gainer-Dewar J."/>
            <person name="Goldberg J."/>
            <person name="Griggs A."/>
            <person name="Gujja S."/>
            <person name="Hansen M."/>
            <person name="Howarth C."/>
            <person name="Imamovic A."/>
            <person name="Ireland A."/>
            <person name="Larimer J."/>
            <person name="McCowan C."/>
            <person name="Murphy C."/>
            <person name="Pearson M."/>
            <person name="Poon T.W."/>
            <person name="Priest M."/>
            <person name="Roberts A."/>
            <person name="Saif S."/>
            <person name="Shea T."/>
            <person name="Sykes S."/>
            <person name="Wortman J."/>
            <person name="Nusbaum C."/>
            <person name="Birren B."/>
        </authorList>
    </citation>
    <scope>NUCLEOTIDE SEQUENCE [LARGE SCALE GENOMIC DNA]</scope>
    <source>
        <strain evidence="9">APO3</strain>
    </source>
</reference>
<dbReference type="SMART" id="SM00717">
    <property type="entry name" value="SANT"/>
    <property type="match status" value="1"/>
</dbReference>
<dbReference type="NCBIfam" id="TIGR01557">
    <property type="entry name" value="myb_SHAQKYF"/>
    <property type="match status" value="1"/>
</dbReference>
<evidence type="ECO:0000256" key="4">
    <source>
        <dbReference type="ARBA" id="ARBA00023242"/>
    </source>
</evidence>
<dbReference type="STRING" id="112090.W4GY11"/>
<proteinExistence type="predicted"/>
<dbReference type="PANTHER" id="PTHR12802">
    <property type="entry name" value="SWI/SNF COMPLEX-RELATED"/>
    <property type="match status" value="1"/>
</dbReference>
<dbReference type="PROSITE" id="PS51294">
    <property type="entry name" value="HTH_MYB"/>
    <property type="match status" value="1"/>
</dbReference>
<dbReference type="Gene3D" id="1.10.10.60">
    <property type="entry name" value="Homeodomain-like"/>
    <property type="match status" value="1"/>
</dbReference>
<dbReference type="OrthoDB" id="118550at2759"/>
<feature type="compositionally biased region" description="Polar residues" evidence="5">
    <location>
        <begin position="370"/>
        <end position="384"/>
    </location>
</feature>
<feature type="domain" description="HTH myb-type" evidence="8">
    <location>
        <begin position="214"/>
        <end position="268"/>
    </location>
</feature>
<feature type="compositionally biased region" description="Acidic residues" evidence="5">
    <location>
        <begin position="191"/>
        <end position="206"/>
    </location>
</feature>
<evidence type="ECO:0000256" key="2">
    <source>
        <dbReference type="ARBA" id="ARBA00023125"/>
    </source>
</evidence>
<sequence>MDHMEVATTTTWEQQQQHVGHDVQDVRVGTYSSSRDVNDPSSSASGYYHQLVAHQHHEEHPWRGKTAFGFATILNRSADHDVSASPVGLSNSSLPSLQAYSMAGSSSSSMDKKGPSLHGVGTRPTPIAPLGSDDLSTGGRSSLKLKIKKKHVDISPSFHQTPIAPSTPSVVNGHARKLPLAPAPLVHPLNDEDDDDDDESGDDVEEGAVSSATGAALRGGRWTSEEHERFLSGFRQHGHKWKRVQMVVRSRTVTQVRTHAQKYLLKLQKISGEPRSSSDITYMQSFGHPTSPTQSLLSNGNHHHDGEDLQHQQPPHTLPSLPHQLLSSLSRSRLPPDDVPAVATCPDQLPYPVSPDVVLPSDELAHLSPMSKQQLKRQLSTGRTGKNPPMKRVKKATSKAADAAVIKEAAHALCLLNAQQIDELEVTDMEQHDDDASTDDDDDDESYCDAIGPDLPEQAATSPPPSTTTTPRPIPVKKNAPTSSKKRYLCRKCRVPKKGHVCDMGGSQDGDDEAAAVASKLEPLPTTDGLVTWRSGDEFEVVHATQSKPPTAAWVVHNNDQQLHIAYSDATTTTTTTSTSGSPPTKPAIERDQQQLHPMDGLPPKEEGTASSLSDDE</sequence>
<feature type="compositionally biased region" description="Acidic residues" evidence="5">
    <location>
        <begin position="430"/>
        <end position="447"/>
    </location>
</feature>
<dbReference type="CDD" id="cd00167">
    <property type="entry name" value="SANT"/>
    <property type="match status" value="1"/>
</dbReference>
<dbReference type="InterPro" id="IPR006447">
    <property type="entry name" value="Myb_dom_plants"/>
</dbReference>
<dbReference type="InterPro" id="IPR009057">
    <property type="entry name" value="Homeodomain-like_sf"/>
</dbReference>
<evidence type="ECO:0000259" key="8">
    <source>
        <dbReference type="PROSITE" id="PS51294"/>
    </source>
</evidence>
<organism evidence="9">
    <name type="scientific">Aphanomyces astaci</name>
    <name type="common">Crayfish plague agent</name>
    <dbReference type="NCBI Taxonomy" id="112090"/>
    <lineage>
        <taxon>Eukaryota</taxon>
        <taxon>Sar</taxon>
        <taxon>Stramenopiles</taxon>
        <taxon>Oomycota</taxon>
        <taxon>Saprolegniomycetes</taxon>
        <taxon>Saprolegniales</taxon>
        <taxon>Verrucalvaceae</taxon>
        <taxon>Aphanomyces</taxon>
    </lineage>
</organism>
<dbReference type="RefSeq" id="XP_009827344.1">
    <property type="nucleotide sequence ID" value="XM_009829042.1"/>
</dbReference>
<dbReference type="SUPFAM" id="SSF46689">
    <property type="entry name" value="Homeodomain-like"/>
    <property type="match status" value="1"/>
</dbReference>
<keyword evidence="1" id="KW-0805">Transcription regulation</keyword>
<feature type="domain" description="Myb-like" evidence="6">
    <location>
        <begin position="214"/>
        <end position="264"/>
    </location>
</feature>
<evidence type="ECO:0000313" key="9">
    <source>
        <dbReference type="EMBL" id="ETV83914.1"/>
    </source>
</evidence>
<evidence type="ECO:0000259" key="6">
    <source>
        <dbReference type="PROSITE" id="PS50090"/>
    </source>
</evidence>
<dbReference type="VEuPathDB" id="FungiDB:H257_04502"/>
<feature type="domain" description="SANT" evidence="7">
    <location>
        <begin position="217"/>
        <end position="270"/>
    </location>
</feature>
<evidence type="ECO:0000256" key="1">
    <source>
        <dbReference type="ARBA" id="ARBA00023015"/>
    </source>
</evidence>
<evidence type="ECO:0000256" key="5">
    <source>
        <dbReference type="SAM" id="MobiDB-lite"/>
    </source>
</evidence>